<evidence type="ECO:0000313" key="2">
    <source>
        <dbReference type="Proteomes" id="UP000515150"/>
    </source>
</evidence>
<dbReference type="InterPro" id="IPR040350">
    <property type="entry name" value="TMEM272"/>
</dbReference>
<accession>A0A9W2XGJ1</accession>
<feature type="transmembrane region" description="Helical" evidence="1">
    <location>
        <begin position="29"/>
        <end position="50"/>
    </location>
</feature>
<dbReference type="PANTHER" id="PTHR33444">
    <property type="entry name" value="SI:DKEY-19B23.12-RELATED"/>
    <property type="match status" value="1"/>
</dbReference>
<feature type="transmembrane region" description="Helical" evidence="1">
    <location>
        <begin position="118"/>
        <end position="145"/>
    </location>
</feature>
<evidence type="ECO:0000256" key="1">
    <source>
        <dbReference type="SAM" id="Phobius"/>
    </source>
</evidence>
<dbReference type="GeneID" id="129603476"/>
<keyword evidence="1" id="KW-0812">Transmembrane</keyword>
<dbReference type="KEGG" id="bspl:129603476"/>
<feature type="transmembrane region" description="Helical" evidence="1">
    <location>
        <begin position="6"/>
        <end position="22"/>
    </location>
</feature>
<sequence>MCKIFHFFLPTFLFGIGIMYRNECPQQPYIPIYLIVGGVFGFMMAVLYWFPCTQREEGDSNPDPPGCLYSTWTSLTKLFLFCWFIAGSIWICSIYEPDFVKNPASPELYCNKTLYQSALFYTIVGYSIMFVYLVHCLLPLCLSLWCPTVIYDNV</sequence>
<keyword evidence="2" id="KW-1185">Reference proteome</keyword>
<keyword evidence="1" id="KW-1133">Transmembrane helix</keyword>
<dbReference type="AlphaFoldDB" id="A0A9W2XGJ1"/>
<name>A0A9W2XGJ1_BETSP</name>
<organism evidence="2 3">
    <name type="scientific">Betta splendens</name>
    <name type="common">Siamese fighting fish</name>
    <dbReference type="NCBI Taxonomy" id="158456"/>
    <lineage>
        <taxon>Eukaryota</taxon>
        <taxon>Metazoa</taxon>
        <taxon>Chordata</taxon>
        <taxon>Craniata</taxon>
        <taxon>Vertebrata</taxon>
        <taxon>Euteleostomi</taxon>
        <taxon>Actinopterygii</taxon>
        <taxon>Neopterygii</taxon>
        <taxon>Teleostei</taxon>
        <taxon>Neoteleostei</taxon>
        <taxon>Acanthomorphata</taxon>
        <taxon>Anabantaria</taxon>
        <taxon>Anabantiformes</taxon>
        <taxon>Anabantoidei</taxon>
        <taxon>Osphronemidae</taxon>
        <taxon>Betta</taxon>
    </lineage>
</organism>
<gene>
    <name evidence="3" type="primary">LOC129603476</name>
</gene>
<dbReference type="Proteomes" id="UP000515150">
    <property type="component" value="Chromosome 2"/>
</dbReference>
<evidence type="ECO:0000313" key="3">
    <source>
        <dbReference type="RefSeq" id="XP_055360837.1"/>
    </source>
</evidence>
<dbReference type="OrthoDB" id="6157510at2759"/>
<dbReference type="PANTHER" id="PTHR33444:SF2">
    <property type="entry name" value="MARVEL DOMAIN-CONTAINING PROTEIN"/>
    <property type="match status" value="1"/>
</dbReference>
<proteinExistence type="predicted"/>
<protein>
    <submittedName>
        <fullName evidence="3">Transmembrane protein 272-like</fullName>
    </submittedName>
</protein>
<reference evidence="3" key="1">
    <citation type="submission" date="2025-08" db="UniProtKB">
        <authorList>
            <consortium name="RefSeq"/>
        </authorList>
    </citation>
    <scope>IDENTIFICATION</scope>
</reference>
<dbReference type="RefSeq" id="XP_055360837.1">
    <property type="nucleotide sequence ID" value="XM_055504862.1"/>
</dbReference>
<feature type="transmembrane region" description="Helical" evidence="1">
    <location>
        <begin position="78"/>
        <end position="97"/>
    </location>
</feature>
<keyword evidence="1" id="KW-0472">Membrane</keyword>